<proteinExistence type="predicted"/>
<reference evidence="1" key="1">
    <citation type="journal article" date="2020" name="Nature">
        <title>Giant virus diversity and host interactions through global metagenomics.</title>
        <authorList>
            <person name="Schulz F."/>
            <person name="Roux S."/>
            <person name="Paez-Espino D."/>
            <person name="Jungbluth S."/>
            <person name="Walsh D.A."/>
            <person name="Denef V.J."/>
            <person name="McMahon K.D."/>
            <person name="Konstantinidis K.T."/>
            <person name="Eloe-Fadrosh E.A."/>
            <person name="Kyrpides N.C."/>
            <person name="Woyke T."/>
        </authorList>
    </citation>
    <scope>NUCLEOTIDE SEQUENCE</scope>
    <source>
        <strain evidence="1">GVMAG-M-3300024302-11</strain>
    </source>
</reference>
<dbReference type="EMBL" id="MN740263">
    <property type="protein sequence ID" value="QHT96683.1"/>
    <property type="molecule type" value="Genomic_DNA"/>
</dbReference>
<protein>
    <submittedName>
        <fullName evidence="1">Uncharacterized protein</fullName>
    </submittedName>
</protein>
<dbReference type="AlphaFoldDB" id="A0A6C0IYV0"/>
<evidence type="ECO:0000313" key="1">
    <source>
        <dbReference type="EMBL" id="QHT96683.1"/>
    </source>
</evidence>
<name>A0A6C0IYV0_9ZZZZ</name>
<accession>A0A6C0IYV0</accession>
<organism evidence="1">
    <name type="scientific">viral metagenome</name>
    <dbReference type="NCBI Taxonomy" id="1070528"/>
    <lineage>
        <taxon>unclassified sequences</taxon>
        <taxon>metagenomes</taxon>
        <taxon>organismal metagenomes</taxon>
    </lineage>
</organism>
<sequence>MSNYYTTDDVNSTHQLSIIEYELASEYATIAYVNGKNNITFYDPLGSTDFNIIIRAGPSYPINVRCISTFKKPNDVDIQPFSISGWLRDLIIN</sequence>